<reference evidence="1" key="1">
    <citation type="submission" date="2023-10" db="EMBL/GenBank/DDBJ databases">
        <title>Genome assembly of Pristionchus species.</title>
        <authorList>
            <person name="Yoshida K."/>
            <person name="Sommer R.J."/>
        </authorList>
    </citation>
    <scope>NUCLEOTIDE SEQUENCE</scope>
    <source>
        <strain evidence="1">RS5133</strain>
    </source>
</reference>
<accession>A0AAV5WK37</accession>
<evidence type="ECO:0000313" key="1">
    <source>
        <dbReference type="EMBL" id="GMT31013.1"/>
    </source>
</evidence>
<protein>
    <recommendedName>
        <fullName evidence="3">F-box domain-containing protein</fullName>
    </recommendedName>
</protein>
<proteinExistence type="predicted"/>
<sequence>EKKEEQEPFPILDLPAELSAKILSFMEKRELSVCLQSINLDKIHVEWNKDKIIDGIQINQHGKNAEIVSERYDKLNFSPSFACIRDRIEIVFSKCEIGTMIFELTKNCEESRGLVELCKEIRCTNLLYINSFTYNCNAIVTDDSLRQLLSNKKDVDFELLCEGVTAAGLFAVWENLLDGVFEGLSIVVKKTVATDLFDMLRTDGEMSVWNDYNLYPIEASGRNDARYELWFDGMYATHPVIRMSRIYKRRRWISYNYEEKSEDEEEDSESDDSDSSH</sequence>
<evidence type="ECO:0008006" key="3">
    <source>
        <dbReference type="Google" id="ProtNLM"/>
    </source>
</evidence>
<feature type="non-terminal residue" evidence="1">
    <location>
        <position position="1"/>
    </location>
</feature>
<comment type="caution">
    <text evidence="1">The sequence shown here is derived from an EMBL/GenBank/DDBJ whole genome shotgun (WGS) entry which is preliminary data.</text>
</comment>
<keyword evidence="2" id="KW-1185">Reference proteome</keyword>
<organism evidence="1 2">
    <name type="scientific">Pristionchus fissidentatus</name>
    <dbReference type="NCBI Taxonomy" id="1538716"/>
    <lineage>
        <taxon>Eukaryota</taxon>
        <taxon>Metazoa</taxon>
        <taxon>Ecdysozoa</taxon>
        <taxon>Nematoda</taxon>
        <taxon>Chromadorea</taxon>
        <taxon>Rhabditida</taxon>
        <taxon>Rhabditina</taxon>
        <taxon>Diplogasteromorpha</taxon>
        <taxon>Diplogasteroidea</taxon>
        <taxon>Neodiplogasteridae</taxon>
        <taxon>Pristionchus</taxon>
    </lineage>
</organism>
<dbReference type="AlphaFoldDB" id="A0AAV5WK37"/>
<dbReference type="EMBL" id="BTSY01000005">
    <property type="protein sequence ID" value="GMT31013.1"/>
    <property type="molecule type" value="Genomic_DNA"/>
</dbReference>
<name>A0AAV5WK37_9BILA</name>
<evidence type="ECO:0000313" key="2">
    <source>
        <dbReference type="Proteomes" id="UP001432322"/>
    </source>
</evidence>
<dbReference type="Proteomes" id="UP001432322">
    <property type="component" value="Unassembled WGS sequence"/>
</dbReference>
<gene>
    <name evidence="1" type="ORF">PFISCL1PPCAC_22310</name>
</gene>